<dbReference type="PhylomeDB" id="Q55GV5"/>
<keyword evidence="4" id="KW-0788">Thiol protease</keyword>
<keyword evidence="6" id="KW-1185">Reference proteome</keyword>
<evidence type="ECO:0000256" key="2">
    <source>
        <dbReference type="ARBA" id="ARBA00022670"/>
    </source>
</evidence>
<dbReference type="InParanoid" id="Q55GV5"/>
<organism evidence="5 6">
    <name type="scientific">Dictyostelium discoideum</name>
    <name type="common">Social amoeba</name>
    <dbReference type="NCBI Taxonomy" id="44689"/>
    <lineage>
        <taxon>Eukaryota</taxon>
        <taxon>Amoebozoa</taxon>
        <taxon>Evosea</taxon>
        <taxon>Eumycetozoa</taxon>
        <taxon>Dictyostelia</taxon>
        <taxon>Dictyosteliales</taxon>
        <taxon>Dictyosteliaceae</taxon>
        <taxon>Dictyostelium</taxon>
    </lineage>
</organism>
<protein>
    <recommendedName>
        <fullName evidence="7">Pyrrolidone-carboxylate peptidase</fullName>
    </recommendedName>
</protein>
<gene>
    <name evidence="5" type="ORF">DDB_G0267498</name>
</gene>
<keyword evidence="2" id="KW-0645">Protease</keyword>
<dbReference type="PANTHER" id="PTHR23402:SF1">
    <property type="entry name" value="PYROGLUTAMYL-PEPTIDASE I"/>
    <property type="match status" value="1"/>
</dbReference>
<dbReference type="PaxDb" id="44689-DDB0305276"/>
<dbReference type="InterPro" id="IPR036440">
    <property type="entry name" value="Peptidase_C15-like_sf"/>
</dbReference>
<evidence type="ECO:0000313" key="6">
    <source>
        <dbReference type="Proteomes" id="UP000002195"/>
    </source>
</evidence>
<keyword evidence="3" id="KW-0378">Hydrolase</keyword>
<dbReference type="InterPro" id="IPR016125">
    <property type="entry name" value="Peptidase_C15-like"/>
</dbReference>
<dbReference type="GeneID" id="8615883"/>
<dbReference type="SMR" id="Q55GV5"/>
<evidence type="ECO:0008006" key="7">
    <source>
        <dbReference type="Google" id="ProtNLM"/>
    </source>
</evidence>
<dbReference type="VEuPathDB" id="AmoebaDB:DDB_G0267498"/>
<dbReference type="Proteomes" id="UP000002195">
    <property type="component" value="Unassembled WGS sequence"/>
</dbReference>
<dbReference type="EMBL" id="AAFI02000003">
    <property type="protein sequence ID" value="EAL73202.1"/>
    <property type="molecule type" value="Genomic_DNA"/>
</dbReference>
<dbReference type="HOGENOM" id="CLU_070714_0_0_1"/>
<name>Q55GV5_DICDI</name>
<dbReference type="eggNOG" id="KOG4755">
    <property type="taxonomic scope" value="Eukaryota"/>
</dbReference>
<dbReference type="Pfam" id="PF01470">
    <property type="entry name" value="Peptidase_C15"/>
    <property type="match status" value="1"/>
</dbReference>
<comment type="caution">
    <text evidence="5">The sequence shown here is derived from an EMBL/GenBank/DDBJ whole genome shotgun (WGS) entry which is preliminary data.</text>
</comment>
<dbReference type="SUPFAM" id="SSF53182">
    <property type="entry name" value="Pyrrolidone carboxyl peptidase (pyroglutamate aminopeptidase)"/>
    <property type="match status" value="1"/>
</dbReference>
<sequence>MNKKKIILSGFGTFCGVSDNPSSQLMNEIKTYINGIPNKDELRFEIIDINVIKVSGNGVKDYLNQIETNYLKTSKDDIPILIHFGVSSSETNNRLERYGWNMADFRCDDEDMWKPQNEPIDSNDSSDKYETTLPINDLVEKLSNSNYKVTPSIDPGRFVCNYLYFLSLRLSKFYNTKSLFVHIPLFGVIDKETQLNFIIDLLNSISK</sequence>
<dbReference type="FunFam" id="3.40.630.20:FF:000003">
    <property type="entry name" value="Pyrrolidone-carboxylate peptidase isoform A"/>
    <property type="match status" value="1"/>
</dbReference>
<dbReference type="MEROPS" id="C15.A05"/>
<dbReference type="Gene3D" id="3.40.630.20">
    <property type="entry name" value="Peptidase C15, pyroglutamyl peptidase I-like"/>
    <property type="match status" value="1"/>
</dbReference>
<dbReference type="FunCoup" id="Q55GV5">
    <property type="interactions" value="5"/>
</dbReference>
<reference evidence="5 6" key="1">
    <citation type="journal article" date="2005" name="Nature">
        <title>The genome of the social amoeba Dictyostelium discoideum.</title>
        <authorList>
            <consortium name="The Dictyostelium discoideum Sequencing Consortium"/>
            <person name="Eichinger L."/>
            <person name="Pachebat J.A."/>
            <person name="Glockner G."/>
            <person name="Rajandream M.A."/>
            <person name="Sucgang R."/>
            <person name="Berriman M."/>
            <person name="Song J."/>
            <person name="Olsen R."/>
            <person name="Szafranski K."/>
            <person name="Xu Q."/>
            <person name="Tunggal B."/>
            <person name="Kummerfeld S."/>
            <person name="Madera M."/>
            <person name="Konfortov B.A."/>
            <person name="Rivero F."/>
            <person name="Bankier A.T."/>
            <person name="Lehmann R."/>
            <person name="Hamlin N."/>
            <person name="Davies R."/>
            <person name="Gaudet P."/>
            <person name="Fey P."/>
            <person name="Pilcher K."/>
            <person name="Chen G."/>
            <person name="Saunders D."/>
            <person name="Sodergren E."/>
            <person name="Davis P."/>
            <person name="Kerhornou A."/>
            <person name="Nie X."/>
            <person name="Hall N."/>
            <person name="Anjard C."/>
            <person name="Hemphill L."/>
            <person name="Bason N."/>
            <person name="Farbrother P."/>
            <person name="Desany B."/>
            <person name="Just E."/>
            <person name="Morio T."/>
            <person name="Rost R."/>
            <person name="Churcher C."/>
            <person name="Cooper J."/>
            <person name="Haydock S."/>
            <person name="van Driessche N."/>
            <person name="Cronin A."/>
            <person name="Goodhead I."/>
            <person name="Muzny D."/>
            <person name="Mourier T."/>
            <person name="Pain A."/>
            <person name="Lu M."/>
            <person name="Harper D."/>
            <person name="Lindsay R."/>
            <person name="Hauser H."/>
            <person name="James K."/>
            <person name="Quiles M."/>
            <person name="Madan Babu M."/>
            <person name="Saito T."/>
            <person name="Buchrieser C."/>
            <person name="Wardroper A."/>
            <person name="Felder M."/>
            <person name="Thangavelu M."/>
            <person name="Johnson D."/>
            <person name="Knights A."/>
            <person name="Loulseged H."/>
            <person name="Mungall K."/>
            <person name="Oliver K."/>
            <person name="Price C."/>
            <person name="Quail M.A."/>
            <person name="Urushihara H."/>
            <person name="Hernandez J."/>
            <person name="Rabbinowitsch E."/>
            <person name="Steffen D."/>
            <person name="Sanders M."/>
            <person name="Ma J."/>
            <person name="Kohara Y."/>
            <person name="Sharp S."/>
            <person name="Simmonds M."/>
            <person name="Spiegler S."/>
            <person name="Tivey A."/>
            <person name="Sugano S."/>
            <person name="White B."/>
            <person name="Walker D."/>
            <person name="Woodward J."/>
            <person name="Winckler T."/>
            <person name="Tanaka Y."/>
            <person name="Shaulsky G."/>
            <person name="Schleicher M."/>
            <person name="Weinstock G."/>
            <person name="Rosenthal A."/>
            <person name="Cox E.C."/>
            <person name="Chisholm R.L."/>
            <person name="Gibbs R."/>
            <person name="Loomis W.F."/>
            <person name="Platzer M."/>
            <person name="Kay R.R."/>
            <person name="Williams J."/>
            <person name="Dear P.H."/>
            <person name="Noegel A.A."/>
            <person name="Barrell B."/>
            <person name="Kuspa A."/>
        </authorList>
    </citation>
    <scope>NUCLEOTIDE SEQUENCE [LARGE SCALE GENOMIC DNA]</scope>
    <source>
        <strain evidence="5 6">AX4</strain>
    </source>
</reference>
<evidence type="ECO:0000313" key="5">
    <source>
        <dbReference type="EMBL" id="EAL73202.1"/>
    </source>
</evidence>
<dbReference type="PANTHER" id="PTHR23402">
    <property type="entry name" value="PROTEASE FAMILY C15 PYROGLUTAMYL-PEPTIDASE I-RELATED"/>
    <property type="match status" value="1"/>
</dbReference>
<comment type="similarity">
    <text evidence="1">Belongs to the peptidase C15 family.</text>
</comment>
<accession>Q55GV5</accession>
<evidence type="ECO:0000256" key="4">
    <source>
        <dbReference type="ARBA" id="ARBA00022807"/>
    </source>
</evidence>
<dbReference type="GO" id="GO:0006508">
    <property type="term" value="P:proteolysis"/>
    <property type="evidence" value="ECO:0007669"/>
    <property type="project" value="UniProtKB-KW"/>
</dbReference>
<dbReference type="KEGG" id="ddi:DDB_G0267498"/>
<evidence type="ECO:0000256" key="3">
    <source>
        <dbReference type="ARBA" id="ARBA00022801"/>
    </source>
</evidence>
<dbReference type="dictyBase" id="DDB_G0267498">
    <property type="gene designation" value="pgpep"/>
</dbReference>
<dbReference type="AlphaFoldDB" id="Q55GV5"/>
<dbReference type="RefSeq" id="XP_647079.1">
    <property type="nucleotide sequence ID" value="XM_641987.1"/>
</dbReference>
<dbReference type="OMA" id="PGRFVCN"/>
<dbReference type="GO" id="GO:0008234">
    <property type="term" value="F:cysteine-type peptidase activity"/>
    <property type="evidence" value="ECO:0007669"/>
    <property type="project" value="UniProtKB-KW"/>
</dbReference>
<evidence type="ECO:0000256" key="1">
    <source>
        <dbReference type="ARBA" id="ARBA00006641"/>
    </source>
</evidence>
<proteinExistence type="inferred from homology"/>